<dbReference type="OrthoDB" id="9770043at2"/>
<feature type="domain" description="Glucose/Sorbosone dehydrogenase" evidence="3">
    <location>
        <begin position="66"/>
        <end position="359"/>
    </location>
</feature>
<evidence type="ECO:0000259" key="3">
    <source>
        <dbReference type="Pfam" id="PF07995"/>
    </source>
</evidence>
<feature type="signal peptide" evidence="2">
    <location>
        <begin position="1"/>
        <end position="22"/>
    </location>
</feature>
<comment type="caution">
    <text evidence="4">The sequence shown here is derived from an EMBL/GenBank/DDBJ whole genome shotgun (WGS) entry which is preliminary data.</text>
</comment>
<gene>
    <name evidence="4" type="ORF">D7Z54_19875</name>
</gene>
<evidence type="ECO:0000313" key="5">
    <source>
        <dbReference type="Proteomes" id="UP000275076"/>
    </source>
</evidence>
<dbReference type="InterPro" id="IPR012938">
    <property type="entry name" value="Glc/Sorbosone_DH"/>
</dbReference>
<dbReference type="SUPFAM" id="SSF50952">
    <property type="entry name" value="Soluble quinoprotein glucose dehydrogenase"/>
    <property type="match status" value="1"/>
</dbReference>
<reference evidence="4 5" key="1">
    <citation type="submission" date="2018-10" db="EMBL/GenBank/DDBJ databases">
        <title>Draft genome sequence of Bacillus salarius IM0101, isolated from a hypersaline soil in Inner Mongolia, China.</title>
        <authorList>
            <person name="Yamprayoonswat W."/>
            <person name="Boonvisut S."/>
            <person name="Jumpathong W."/>
            <person name="Sittihan S."/>
            <person name="Ruangsuj P."/>
            <person name="Wanthongcharoen S."/>
            <person name="Thongpramul N."/>
            <person name="Pimmason S."/>
            <person name="Yu B."/>
            <person name="Yasawong M."/>
        </authorList>
    </citation>
    <scope>NUCLEOTIDE SEQUENCE [LARGE SCALE GENOMIC DNA]</scope>
    <source>
        <strain evidence="4 5">IM0101</strain>
    </source>
</reference>
<evidence type="ECO:0000256" key="1">
    <source>
        <dbReference type="SAM" id="MobiDB-lite"/>
    </source>
</evidence>
<organism evidence="4 5">
    <name type="scientific">Salibacterium salarium</name>
    <dbReference type="NCBI Taxonomy" id="284579"/>
    <lineage>
        <taxon>Bacteria</taxon>
        <taxon>Bacillati</taxon>
        <taxon>Bacillota</taxon>
        <taxon>Bacilli</taxon>
        <taxon>Bacillales</taxon>
        <taxon>Bacillaceae</taxon>
    </lineage>
</organism>
<protein>
    <submittedName>
        <fullName evidence="4">Quinoprotein glucose dehydrogenase</fullName>
    </submittedName>
</protein>
<dbReference type="PROSITE" id="PS51257">
    <property type="entry name" value="PROKAR_LIPOPROTEIN"/>
    <property type="match status" value="1"/>
</dbReference>
<dbReference type="InterPro" id="IPR011041">
    <property type="entry name" value="Quinoprot_gluc/sorb_DH_b-prop"/>
</dbReference>
<name>A0A428N006_9BACI</name>
<dbReference type="Pfam" id="PF07995">
    <property type="entry name" value="GSDH"/>
    <property type="match status" value="1"/>
</dbReference>
<feature type="compositionally biased region" description="Polar residues" evidence="1">
    <location>
        <begin position="33"/>
        <end position="48"/>
    </location>
</feature>
<accession>A0A428N006</accession>
<dbReference type="Gene3D" id="2.120.10.30">
    <property type="entry name" value="TolB, C-terminal domain"/>
    <property type="match status" value="1"/>
</dbReference>
<feature type="region of interest" description="Disordered" evidence="1">
    <location>
        <begin position="31"/>
        <end position="56"/>
    </location>
</feature>
<proteinExistence type="predicted"/>
<dbReference type="AlphaFoldDB" id="A0A428N006"/>
<dbReference type="Proteomes" id="UP000275076">
    <property type="component" value="Unassembled WGS sequence"/>
</dbReference>
<keyword evidence="2" id="KW-0732">Signal</keyword>
<dbReference type="PANTHER" id="PTHR19328:SF13">
    <property type="entry name" value="HIPL1 PROTEIN"/>
    <property type="match status" value="1"/>
</dbReference>
<dbReference type="InterPro" id="IPR011042">
    <property type="entry name" value="6-blade_b-propeller_TolB-like"/>
</dbReference>
<evidence type="ECO:0000256" key="2">
    <source>
        <dbReference type="SAM" id="SignalP"/>
    </source>
</evidence>
<feature type="chain" id="PRO_5039070356" evidence="2">
    <location>
        <begin position="23"/>
        <end position="380"/>
    </location>
</feature>
<evidence type="ECO:0000313" key="4">
    <source>
        <dbReference type="EMBL" id="RSL31698.1"/>
    </source>
</evidence>
<dbReference type="PANTHER" id="PTHR19328">
    <property type="entry name" value="HEDGEHOG-INTERACTING PROTEIN"/>
    <property type="match status" value="1"/>
</dbReference>
<sequence length="380" mass="42440">MKNGGYCLLRFLFFLSVFFLIASCASEDDKTRSSNQQAEENNPSSSEQNDSDTSEEFTVETVATELDVPWAIQAHEDNFYITERNGTMAHIEEDGTVSREQVEVNKDIVTEGEGGLLGFQLDSNFGESQKAYLYHTYQENNSILNRIIAVTKQDDRWTETDVLLEGIPGASIHNGGRLKIGPDNLLYATTGDAGMEEKAQQPGSLAGSILRMNTDGTIPQDNPIEDSYVYSYGHRNPQGLGWNENNTLYSSEHGSSGHDEINQIQPGSNYGWPVITGDEEQTDMETPLFHSGNNTWAPSGSVMDDGSDFYVTGLRGTQLMRFDIETEEMEVVFSGEGRLRDVIIIDESMYVVTNNRDGRGNPQEKDDLLLRLNHYENHVE</sequence>
<dbReference type="EMBL" id="RBVX01000022">
    <property type="protein sequence ID" value="RSL31698.1"/>
    <property type="molecule type" value="Genomic_DNA"/>
</dbReference>
<keyword evidence="5" id="KW-1185">Reference proteome</keyword>